<keyword evidence="3" id="KW-0812">Transmembrane</keyword>
<organism evidence="5 6">
    <name type="scientific">Cystobacter ferrugineus</name>
    <dbReference type="NCBI Taxonomy" id="83449"/>
    <lineage>
        <taxon>Bacteria</taxon>
        <taxon>Pseudomonadati</taxon>
        <taxon>Myxococcota</taxon>
        <taxon>Myxococcia</taxon>
        <taxon>Myxococcales</taxon>
        <taxon>Cystobacterineae</taxon>
        <taxon>Archangiaceae</taxon>
        <taxon>Cystobacter</taxon>
    </lineage>
</organism>
<keyword evidence="3" id="KW-1133">Transmembrane helix</keyword>
<accession>A0A1L9AZ22</accession>
<gene>
    <name evidence="5" type="ORF">BON30_40170</name>
</gene>
<protein>
    <recommendedName>
        <fullName evidence="4">OmpA-like domain-containing protein</fullName>
    </recommendedName>
</protein>
<dbReference type="RefSeq" id="WP_071903849.1">
    <property type="nucleotide sequence ID" value="NZ_MPIN01000015.1"/>
</dbReference>
<keyword evidence="2" id="KW-0175">Coiled coil</keyword>
<dbReference type="InterPro" id="IPR050330">
    <property type="entry name" value="Bact_OuterMem_StrucFunc"/>
</dbReference>
<dbReference type="PANTHER" id="PTHR30329">
    <property type="entry name" value="STATOR ELEMENT OF FLAGELLAR MOTOR COMPLEX"/>
    <property type="match status" value="1"/>
</dbReference>
<dbReference type="STRING" id="83449.BON30_40170"/>
<dbReference type="EMBL" id="MPIN01000015">
    <property type="protein sequence ID" value="OJH35268.1"/>
    <property type="molecule type" value="Genomic_DNA"/>
</dbReference>
<feature type="coiled-coil region" evidence="2">
    <location>
        <begin position="39"/>
        <end position="80"/>
    </location>
</feature>
<reference evidence="5 6" key="2">
    <citation type="submission" date="2016-12" db="EMBL/GenBank/DDBJ databases">
        <title>Draft Genome Sequence of Cystobacter ferrugineus Strain Cbfe23.</title>
        <authorList>
            <person name="Akbar S."/>
            <person name="Dowd S.E."/>
            <person name="Stevens D.C."/>
        </authorList>
    </citation>
    <scope>NUCLEOTIDE SEQUENCE [LARGE SCALE GENOMIC DNA]</scope>
    <source>
        <strain evidence="5 6">Cbfe23</strain>
    </source>
</reference>
<feature type="transmembrane region" description="Helical" evidence="3">
    <location>
        <begin position="19"/>
        <end position="36"/>
    </location>
</feature>
<evidence type="ECO:0000259" key="4">
    <source>
        <dbReference type="PROSITE" id="PS51123"/>
    </source>
</evidence>
<feature type="domain" description="OmpA-like" evidence="4">
    <location>
        <begin position="131"/>
        <end position="249"/>
    </location>
</feature>
<dbReference type="AlphaFoldDB" id="A0A1L9AZ22"/>
<evidence type="ECO:0000256" key="1">
    <source>
        <dbReference type="PROSITE-ProRule" id="PRU00473"/>
    </source>
</evidence>
<dbReference type="PANTHER" id="PTHR30329:SF21">
    <property type="entry name" value="LIPOPROTEIN YIAD-RELATED"/>
    <property type="match status" value="1"/>
</dbReference>
<reference evidence="6" key="1">
    <citation type="submission" date="2016-11" db="EMBL/GenBank/DDBJ databases">
        <authorList>
            <person name="Shukria A."/>
            <person name="Stevens D.C."/>
        </authorList>
    </citation>
    <scope>NUCLEOTIDE SEQUENCE [LARGE SCALE GENOMIC DNA]</scope>
    <source>
        <strain evidence="6">Cbfe23</strain>
    </source>
</reference>
<dbReference type="SUPFAM" id="SSF103088">
    <property type="entry name" value="OmpA-like"/>
    <property type="match status" value="1"/>
</dbReference>
<keyword evidence="6" id="KW-1185">Reference proteome</keyword>
<dbReference type="Pfam" id="PF00691">
    <property type="entry name" value="OmpA"/>
    <property type="match status" value="1"/>
</dbReference>
<evidence type="ECO:0000313" key="5">
    <source>
        <dbReference type="EMBL" id="OJH35268.1"/>
    </source>
</evidence>
<sequence>MELTADDEVEPRSTRKPRWLLTGTLVVLGLGGWMATRSISSLVERTEQLEREAAESEARVAELQVLRDSMARRLRVLEQQQRTEAAQRVASARRQGEAGVKLARREAARGELESLLQPERERGAAFLEESEGQLRVGLADPLLFTPRGTALTPEGTELLTRVGAKLAVEGHVIQVAVYTDALPEPSSSGWELSAARAVTVTRFLAETVKLPPERLVAMGHALPPASAWMEQGPGVERTRRLELRLVPAPRSPGHDRPRG</sequence>
<proteinExistence type="predicted"/>
<dbReference type="Proteomes" id="UP000182229">
    <property type="component" value="Unassembled WGS sequence"/>
</dbReference>
<evidence type="ECO:0000313" key="6">
    <source>
        <dbReference type="Proteomes" id="UP000182229"/>
    </source>
</evidence>
<evidence type="ECO:0000256" key="2">
    <source>
        <dbReference type="SAM" id="Coils"/>
    </source>
</evidence>
<dbReference type="Gene3D" id="3.30.1330.60">
    <property type="entry name" value="OmpA-like domain"/>
    <property type="match status" value="1"/>
</dbReference>
<comment type="caution">
    <text evidence="5">The sequence shown here is derived from an EMBL/GenBank/DDBJ whole genome shotgun (WGS) entry which is preliminary data.</text>
</comment>
<keyword evidence="1 3" id="KW-0472">Membrane</keyword>
<dbReference type="GO" id="GO:0016020">
    <property type="term" value="C:membrane"/>
    <property type="evidence" value="ECO:0007669"/>
    <property type="project" value="UniProtKB-UniRule"/>
</dbReference>
<name>A0A1L9AZ22_9BACT</name>
<dbReference type="InterPro" id="IPR036737">
    <property type="entry name" value="OmpA-like_sf"/>
</dbReference>
<evidence type="ECO:0000256" key="3">
    <source>
        <dbReference type="SAM" id="Phobius"/>
    </source>
</evidence>
<dbReference type="InterPro" id="IPR006665">
    <property type="entry name" value="OmpA-like"/>
</dbReference>
<dbReference type="PROSITE" id="PS51123">
    <property type="entry name" value="OMPA_2"/>
    <property type="match status" value="1"/>
</dbReference>